<dbReference type="Proteomes" id="UP000531251">
    <property type="component" value="Unassembled WGS sequence"/>
</dbReference>
<proteinExistence type="predicted"/>
<comment type="caution">
    <text evidence="1">The sequence shown here is derived from an EMBL/GenBank/DDBJ whole genome shotgun (WGS) entry which is preliminary data.</text>
</comment>
<protein>
    <submittedName>
        <fullName evidence="1">Uncharacterized protein</fullName>
    </submittedName>
</protein>
<gene>
    <name evidence="1" type="ORF">GGR89_002684</name>
</gene>
<organism evidence="1 2">
    <name type="scientific">Sphingomonas trueperi</name>
    <dbReference type="NCBI Taxonomy" id="53317"/>
    <lineage>
        <taxon>Bacteria</taxon>
        <taxon>Pseudomonadati</taxon>
        <taxon>Pseudomonadota</taxon>
        <taxon>Alphaproteobacteria</taxon>
        <taxon>Sphingomonadales</taxon>
        <taxon>Sphingomonadaceae</taxon>
        <taxon>Sphingomonas</taxon>
    </lineage>
</organism>
<sequence>MHPLVRGRKADFLNTRPTKDDGFLRPFKRALPDIQASSDTLDRALLLANALYTAFEDAGHRVTLSGLNSAARRLRIDPREAPMKGDRYDPYPQPWRPDRLTLVEAGAVTIGLIVLEMTERVKMRHVKDGYVRDSPELAARVERSRAYSWTTLKDVPSGRFEPRRVCRRPQLLRGRVYDEQDDEQVLA</sequence>
<dbReference type="AlphaFoldDB" id="A0A7X5Y0E1"/>
<accession>A0A7X5Y0E1</accession>
<name>A0A7X5Y0E1_9SPHN</name>
<reference evidence="1 2" key="1">
    <citation type="submission" date="2020-03" db="EMBL/GenBank/DDBJ databases">
        <title>Genomic Encyclopedia of Type Strains, Phase IV (KMG-IV): sequencing the most valuable type-strain genomes for metagenomic binning, comparative biology and taxonomic classification.</title>
        <authorList>
            <person name="Goeker M."/>
        </authorList>
    </citation>
    <scope>NUCLEOTIDE SEQUENCE [LARGE SCALE GENOMIC DNA]</scope>
    <source>
        <strain evidence="1 2">DSM 7225</strain>
    </source>
</reference>
<keyword evidence="2" id="KW-1185">Reference proteome</keyword>
<dbReference type="EMBL" id="JAATJB010000008">
    <property type="protein sequence ID" value="NJB98352.1"/>
    <property type="molecule type" value="Genomic_DNA"/>
</dbReference>
<evidence type="ECO:0000313" key="2">
    <source>
        <dbReference type="Proteomes" id="UP000531251"/>
    </source>
</evidence>
<evidence type="ECO:0000313" key="1">
    <source>
        <dbReference type="EMBL" id="NJB98352.1"/>
    </source>
</evidence>